<dbReference type="InterPro" id="IPR010327">
    <property type="entry name" value="FldB/FldC_alpha/beta"/>
</dbReference>
<dbReference type="PANTHER" id="PTHR30548:SF6">
    <property type="entry name" value="DEHYDRATASE SUBUNIT YJIM-RELATED"/>
    <property type="match status" value="1"/>
</dbReference>
<dbReference type="Gene3D" id="1.20.1270.370">
    <property type="match status" value="1"/>
</dbReference>
<dbReference type="InterPro" id="IPR047678">
    <property type="entry name" value="YjiM-like"/>
</dbReference>
<name>A0AAE4MEB2_9EURY</name>
<evidence type="ECO:0000313" key="2">
    <source>
        <dbReference type="EMBL" id="MDV0442561.1"/>
    </source>
</evidence>
<dbReference type="Proteomes" id="UP001273136">
    <property type="component" value="Unassembled WGS sequence"/>
</dbReference>
<dbReference type="NCBIfam" id="NF040772">
    <property type="entry name" value="double_cubane"/>
    <property type="match status" value="1"/>
</dbReference>
<accession>A0AAE4MEB2</accession>
<evidence type="ECO:0000313" key="3">
    <source>
        <dbReference type="Proteomes" id="UP001273136"/>
    </source>
</evidence>
<gene>
    <name evidence="2" type="primary">fldC</name>
    <name evidence="2" type="ORF">McpAg1_18100</name>
</gene>
<dbReference type="Pfam" id="PF06050">
    <property type="entry name" value="HGD-D"/>
    <property type="match status" value="1"/>
</dbReference>
<dbReference type="Gene3D" id="3.40.50.11900">
    <property type="match status" value="1"/>
</dbReference>
<comment type="caution">
    <text evidence="2">The sequence shown here is derived from an EMBL/GenBank/DDBJ whole genome shotgun (WGS) entry which is preliminary data.</text>
</comment>
<dbReference type="EMBL" id="JAWDKA010000012">
    <property type="protein sequence ID" value="MDV0442561.1"/>
    <property type="molecule type" value="Genomic_DNA"/>
</dbReference>
<dbReference type="AlphaFoldDB" id="A0AAE4MEB2"/>
<sequence length="397" mass="44096">MDNTSYIRNAICIFFQISTPMFNLPPGFESFSESRKTAFLEAQKISETQPIVGTFCTFVPRELILAAGAAPISLCSGNDETIAAAEADLPINFCPLVKSSYGFAKTGKCPHFHFARLIVGETTCDGKKKMFEYMVRDKPVHVIHLPQMTDEESVAFLANEFRKFARRLEEIFSVTITDEMVAEQITLVNEERRALQDVYRLAKSDPPLLSGKELFVMFNTFTTSVGHEAKIAFARSLKEEYSSRPAGAGPRPKRILLTGSPITKATVKVIDAIESAGGSVVYIEGCVGSRPNELLVDEKNPDVYDALARKYIRIACSCMTPNDGRLQTIGEKIDEYHIDGVVDMGLVACHTFNAESTLLREYVTKTKSTPFIHVETDYSQADFGQLSTRLSAFLEML</sequence>
<keyword evidence="2" id="KW-0456">Lyase</keyword>
<dbReference type="PANTHER" id="PTHR30548">
    <property type="entry name" value="2-HYDROXYGLUTARYL-COA DEHYDRATASE, D-COMPONENT-RELATED"/>
    <property type="match status" value="1"/>
</dbReference>
<dbReference type="Gene3D" id="3.40.50.11890">
    <property type="match status" value="1"/>
</dbReference>
<keyword evidence="3" id="KW-1185">Reference proteome</keyword>
<dbReference type="EC" id="4.2.1.-" evidence="2"/>
<reference evidence="2" key="1">
    <citation type="submission" date="2023-06" db="EMBL/GenBank/DDBJ databases">
        <title>Genome sequence of Methancorpusculaceae sp. Ag1.</title>
        <authorList>
            <person name="Protasov E."/>
            <person name="Platt K."/>
            <person name="Poehlein A."/>
            <person name="Daniel R."/>
            <person name="Brune A."/>
        </authorList>
    </citation>
    <scope>NUCLEOTIDE SEQUENCE</scope>
    <source>
        <strain evidence="2">Ag1</strain>
    </source>
</reference>
<organism evidence="2 3">
    <name type="scientific">Methanorbis furvi</name>
    <dbReference type="NCBI Taxonomy" id="3028299"/>
    <lineage>
        <taxon>Archaea</taxon>
        <taxon>Methanobacteriati</taxon>
        <taxon>Methanobacteriota</taxon>
        <taxon>Stenosarchaea group</taxon>
        <taxon>Methanomicrobia</taxon>
        <taxon>Methanomicrobiales</taxon>
        <taxon>Methanocorpusculaceae</taxon>
        <taxon>Methanorbis</taxon>
    </lineage>
</organism>
<proteinExistence type="inferred from homology"/>
<comment type="similarity">
    <text evidence="1">Belongs to the FldB/FldC dehydratase alpha/beta subunit family.</text>
</comment>
<evidence type="ECO:0000256" key="1">
    <source>
        <dbReference type="ARBA" id="ARBA00005806"/>
    </source>
</evidence>
<protein>
    <submittedName>
        <fullName evidence="2">(R)-phenyllactyl-CoA dehydratase beta subunit</fullName>
        <ecNumber evidence="2">4.2.1.-</ecNumber>
    </submittedName>
</protein>
<dbReference type="GO" id="GO:0016829">
    <property type="term" value="F:lyase activity"/>
    <property type="evidence" value="ECO:0007669"/>
    <property type="project" value="UniProtKB-KW"/>
</dbReference>